<dbReference type="Pfam" id="PF09186">
    <property type="entry name" value="DUF1949"/>
    <property type="match status" value="1"/>
</dbReference>
<accession>A0ABX9XR08</accession>
<dbReference type="InterPro" id="IPR015269">
    <property type="entry name" value="UPF0029_Impact_C"/>
</dbReference>
<gene>
    <name evidence="2" type="ORF">EF096_02235</name>
</gene>
<reference evidence="2 3" key="1">
    <citation type="submission" date="2018-11" db="EMBL/GenBank/DDBJ databases">
        <authorList>
            <person name="Jang G.I."/>
            <person name="Hwang C.Y."/>
        </authorList>
    </citation>
    <scope>NUCLEOTIDE SEQUENCE [LARGE SCALE GENOMIC DNA]</scope>
    <source>
        <strain evidence="2 3">SSM26</strain>
    </source>
</reference>
<dbReference type="InterPro" id="IPR035647">
    <property type="entry name" value="EFG_III/V"/>
</dbReference>
<proteinExistence type="predicted"/>
<organism evidence="2 3">
    <name type="scientific">Pseudomonas neustonica</name>
    <dbReference type="NCBI Taxonomy" id="2487346"/>
    <lineage>
        <taxon>Bacteria</taxon>
        <taxon>Pseudomonadati</taxon>
        <taxon>Pseudomonadota</taxon>
        <taxon>Gammaproteobacteria</taxon>
        <taxon>Pseudomonadales</taxon>
        <taxon>Pseudomonadaceae</taxon>
        <taxon>Pseudomonas</taxon>
    </lineage>
</organism>
<feature type="domain" description="UPF0029" evidence="1">
    <location>
        <begin position="6"/>
        <end position="54"/>
    </location>
</feature>
<keyword evidence="3" id="KW-1185">Reference proteome</keyword>
<dbReference type="EMBL" id="RKKU01000001">
    <property type="protein sequence ID" value="ROZ88530.1"/>
    <property type="molecule type" value="Genomic_DNA"/>
</dbReference>
<evidence type="ECO:0000313" key="3">
    <source>
        <dbReference type="Proteomes" id="UP000275199"/>
    </source>
</evidence>
<protein>
    <submittedName>
        <fullName evidence="2">DUF1949 domain-containing protein</fullName>
    </submittedName>
</protein>
<evidence type="ECO:0000259" key="1">
    <source>
        <dbReference type="Pfam" id="PF09186"/>
    </source>
</evidence>
<dbReference type="Proteomes" id="UP000275199">
    <property type="component" value="Unassembled WGS sequence"/>
</dbReference>
<dbReference type="SUPFAM" id="SSF54980">
    <property type="entry name" value="EF-G C-terminal domain-like"/>
    <property type="match status" value="1"/>
</dbReference>
<evidence type="ECO:0000313" key="2">
    <source>
        <dbReference type="EMBL" id="ROZ88530.1"/>
    </source>
</evidence>
<comment type="caution">
    <text evidence="2">The sequence shown here is derived from an EMBL/GenBank/DDBJ whole genome shotgun (WGS) entry which is preliminary data.</text>
</comment>
<sequence length="54" mass="5702">MGGASLHSRLRDLIAELGSELLDVSHGQAVRLQVSMSATAVEALQELLLSITRG</sequence>
<name>A0ABX9XR08_9PSED</name>